<evidence type="ECO:0000256" key="9">
    <source>
        <dbReference type="SAM" id="MobiDB-lite"/>
    </source>
</evidence>
<keyword evidence="4 8" id="KW-0812">Transmembrane</keyword>
<keyword evidence="12" id="KW-1185">Reference proteome</keyword>
<feature type="transmembrane region" description="Helical" evidence="8">
    <location>
        <begin position="372"/>
        <end position="390"/>
    </location>
</feature>
<dbReference type="NCBIfam" id="TIGR00836">
    <property type="entry name" value="amt"/>
    <property type="match status" value="1"/>
</dbReference>
<dbReference type="SUPFAM" id="SSF111352">
    <property type="entry name" value="Ammonium transporter"/>
    <property type="match status" value="1"/>
</dbReference>
<feature type="region of interest" description="Disordered" evidence="9">
    <location>
        <begin position="436"/>
        <end position="456"/>
    </location>
</feature>
<comment type="caution">
    <text evidence="11">The sequence shown here is derived from an EMBL/GenBank/DDBJ whole genome shotgun (WGS) entry which is preliminary data.</text>
</comment>
<evidence type="ECO:0000313" key="11">
    <source>
        <dbReference type="EMBL" id="KAG7439880.1"/>
    </source>
</evidence>
<dbReference type="GO" id="GO:0005886">
    <property type="term" value="C:plasma membrane"/>
    <property type="evidence" value="ECO:0007669"/>
    <property type="project" value="UniProtKB-SubCell"/>
</dbReference>
<sequence length="468" mass="50668">MLILFTTGTITATDADGVVSVYNNGDIAWTLTATALVWLMIPGLGYFYSGLLRRKNALSQIYLSLVCLAVVSFQWFFWGYSLAFSETGSTYIGNLKYFGLKGVLDTPSMGNARLPALVFCLYQLMFAAATPIIALGALAERGRLAPGPLFVFMWSTLVYDPVACWTWSANGWSFVLAALAMSLYLGKRKDWGTERLMYKPHNTTYVVLGVVFLWFGWFGFNGGSALSANLRAAHACIVTNLAPSMGGLTWMFWDYRLEKKWSAIGFCSGAIASLVAITPACGFVGAPAAVLVGVMAGTCCNFGTQLKYMFGYDDTLDIWASHGIGGVLGNVLTAFFAQASIAGFDGITVIDGGWIDHHYIQLGYQLADSVTGVAYTFVMTTIILWIMHFIPGCRLRGSEEAEVSGLDEHDMCEFSYDYVGLERDVAGDGDIIGSTTGGRKSGHLSQHRGSDNGSLGEKDVRVATVLIS</sequence>
<evidence type="ECO:0000256" key="1">
    <source>
        <dbReference type="ARBA" id="ARBA00004141"/>
    </source>
</evidence>
<dbReference type="PANTHER" id="PTHR43029">
    <property type="entry name" value="AMMONIUM TRANSPORTER MEP2"/>
    <property type="match status" value="1"/>
</dbReference>
<gene>
    <name evidence="11" type="ORF">BT62DRAFT_1052206</name>
</gene>
<evidence type="ECO:0000256" key="7">
    <source>
        <dbReference type="ARBA" id="ARBA00023177"/>
    </source>
</evidence>
<feature type="transmembrane region" description="Helical" evidence="8">
    <location>
        <begin position="114"/>
        <end position="135"/>
    </location>
</feature>
<feature type="domain" description="Ammonium transporter AmtB-like" evidence="10">
    <location>
        <begin position="28"/>
        <end position="172"/>
    </location>
</feature>
<protein>
    <recommendedName>
        <fullName evidence="8">Ammonium transporter</fullName>
    </recommendedName>
</protein>
<feature type="transmembrane region" description="Helical" evidence="8">
    <location>
        <begin position="61"/>
        <end position="80"/>
    </location>
</feature>
<reference evidence="11" key="1">
    <citation type="submission" date="2020-11" db="EMBL/GenBank/DDBJ databases">
        <title>Adaptations for nitrogen fixation in a non-lichenized fungal sporocarp promotes dispersal by wood-feeding termites.</title>
        <authorList>
            <consortium name="DOE Joint Genome Institute"/>
            <person name="Koch R.A."/>
            <person name="Yoon G."/>
            <person name="Arayal U."/>
            <person name="Lail K."/>
            <person name="Amirebrahimi M."/>
            <person name="Labutti K."/>
            <person name="Lipzen A."/>
            <person name="Riley R."/>
            <person name="Barry K."/>
            <person name="Henrissat B."/>
            <person name="Grigoriev I.V."/>
            <person name="Herr J.R."/>
            <person name="Aime M.C."/>
        </authorList>
    </citation>
    <scope>NUCLEOTIDE SEQUENCE</scope>
    <source>
        <strain evidence="11">MCA 3950</strain>
    </source>
</reference>
<evidence type="ECO:0000256" key="6">
    <source>
        <dbReference type="ARBA" id="ARBA00023136"/>
    </source>
</evidence>
<keyword evidence="6 8" id="KW-0472">Membrane</keyword>
<dbReference type="OrthoDB" id="534912at2759"/>
<comment type="subcellular location">
    <subcellularLocation>
        <location evidence="8">Cell membrane</location>
        <topology evidence="8">Multi-pass membrane protein</topology>
    </subcellularLocation>
    <subcellularLocation>
        <location evidence="1">Membrane</location>
        <topology evidence="1">Multi-pass membrane protein</topology>
    </subcellularLocation>
</comment>
<feature type="transmembrane region" description="Helical" evidence="8">
    <location>
        <begin position="27"/>
        <end position="49"/>
    </location>
</feature>
<feature type="transmembrane region" description="Helical" evidence="8">
    <location>
        <begin position="265"/>
        <end position="286"/>
    </location>
</feature>
<accession>A0A9P8ALK0</accession>
<dbReference type="Pfam" id="PF00909">
    <property type="entry name" value="Ammonium_transp"/>
    <property type="match status" value="2"/>
</dbReference>
<evidence type="ECO:0000256" key="8">
    <source>
        <dbReference type="RuleBase" id="RU362002"/>
    </source>
</evidence>
<dbReference type="Proteomes" id="UP000812287">
    <property type="component" value="Unassembled WGS sequence"/>
</dbReference>
<feature type="transmembrane region" description="Helical" evidence="8">
    <location>
        <begin position="232"/>
        <end position="253"/>
    </location>
</feature>
<dbReference type="InterPro" id="IPR001905">
    <property type="entry name" value="Ammonium_transpt"/>
</dbReference>
<dbReference type="RefSeq" id="XP_043033380.1">
    <property type="nucleotide sequence ID" value="XM_043178538.1"/>
</dbReference>
<feature type="transmembrane region" description="Helical" evidence="8">
    <location>
        <begin position="205"/>
        <end position="226"/>
    </location>
</feature>
<dbReference type="GO" id="GO:0008519">
    <property type="term" value="F:ammonium channel activity"/>
    <property type="evidence" value="ECO:0007669"/>
    <property type="project" value="InterPro"/>
</dbReference>
<keyword evidence="7 8" id="KW-0924">Ammonia transport</keyword>
<comment type="similarity">
    <text evidence="2 8">Belongs to the ammonia transporter channel (TC 1.A.11.2) family.</text>
</comment>
<keyword evidence="5 8" id="KW-1133">Transmembrane helix</keyword>
<dbReference type="EMBL" id="MU250581">
    <property type="protein sequence ID" value="KAG7439880.1"/>
    <property type="molecule type" value="Genomic_DNA"/>
</dbReference>
<organism evidence="11 12">
    <name type="scientific">Guyanagaster necrorhizus</name>
    <dbReference type="NCBI Taxonomy" id="856835"/>
    <lineage>
        <taxon>Eukaryota</taxon>
        <taxon>Fungi</taxon>
        <taxon>Dikarya</taxon>
        <taxon>Basidiomycota</taxon>
        <taxon>Agaricomycotina</taxon>
        <taxon>Agaricomycetes</taxon>
        <taxon>Agaricomycetidae</taxon>
        <taxon>Agaricales</taxon>
        <taxon>Marasmiineae</taxon>
        <taxon>Physalacriaceae</taxon>
        <taxon>Guyanagaster</taxon>
    </lineage>
</organism>
<evidence type="ECO:0000256" key="4">
    <source>
        <dbReference type="ARBA" id="ARBA00022692"/>
    </source>
</evidence>
<dbReference type="AlphaFoldDB" id="A0A9P8ALK0"/>
<keyword evidence="3 8" id="KW-0813">Transport</keyword>
<dbReference type="InterPro" id="IPR024041">
    <property type="entry name" value="NH4_transpt_AmtB-like_dom"/>
</dbReference>
<dbReference type="PANTHER" id="PTHR43029:SF10">
    <property type="entry name" value="AMMONIUM TRANSPORTER MEP2"/>
    <property type="match status" value="1"/>
</dbReference>
<feature type="domain" description="Ammonium transporter AmtB-like" evidence="10">
    <location>
        <begin position="177"/>
        <end position="415"/>
    </location>
</feature>
<proteinExistence type="inferred from homology"/>
<name>A0A9P8ALK0_9AGAR</name>
<dbReference type="GeneID" id="66100830"/>
<evidence type="ECO:0000256" key="3">
    <source>
        <dbReference type="ARBA" id="ARBA00022448"/>
    </source>
</evidence>
<dbReference type="Gene3D" id="1.10.3430.10">
    <property type="entry name" value="Ammonium transporter AmtB like domains"/>
    <property type="match status" value="1"/>
</dbReference>
<evidence type="ECO:0000256" key="5">
    <source>
        <dbReference type="ARBA" id="ARBA00022989"/>
    </source>
</evidence>
<evidence type="ECO:0000313" key="12">
    <source>
        <dbReference type="Proteomes" id="UP000812287"/>
    </source>
</evidence>
<evidence type="ECO:0000259" key="10">
    <source>
        <dbReference type="Pfam" id="PF00909"/>
    </source>
</evidence>
<feature type="transmembrane region" description="Helical" evidence="8">
    <location>
        <begin position="165"/>
        <end position="185"/>
    </location>
</feature>
<dbReference type="InterPro" id="IPR029020">
    <property type="entry name" value="Ammonium/urea_transptr"/>
</dbReference>
<evidence type="ECO:0000256" key="2">
    <source>
        <dbReference type="ARBA" id="ARBA00005887"/>
    </source>
</evidence>
<comment type="caution">
    <text evidence="8">Lacks conserved residue(s) required for the propagation of feature annotation.</text>
</comment>